<reference evidence="1" key="1">
    <citation type="journal article" date="2021" name="Proc. Natl. Acad. Sci. U.S.A.">
        <title>A Catalog of Tens of Thousands of Viruses from Human Metagenomes Reveals Hidden Associations with Chronic Diseases.</title>
        <authorList>
            <person name="Tisza M.J."/>
            <person name="Buck C.B."/>
        </authorList>
    </citation>
    <scope>NUCLEOTIDE SEQUENCE</scope>
    <source>
        <strain evidence="1">CtBeL15</strain>
    </source>
</reference>
<protein>
    <submittedName>
        <fullName evidence="1">Uncharacterized protein</fullName>
    </submittedName>
</protein>
<proteinExistence type="predicted"/>
<accession>A0A8S5V086</accession>
<dbReference type="EMBL" id="BK016176">
    <property type="protein sequence ID" value="DAG00117.1"/>
    <property type="molecule type" value="Genomic_DNA"/>
</dbReference>
<organism evidence="1">
    <name type="scientific">Siphoviridae sp. ctBeL15</name>
    <dbReference type="NCBI Taxonomy" id="2825374"/>
    <lineage>
        <taxon>Viruses</taxon>
        <taxon>Duplodnaviria</taxon>
        <taxon>Heunggongvirae</taxon>
        <taxon>Uroviricota</taxon>
        <taxon>Caudoviricetes</taxon>
    </lineage>
</organism>
<evidence type="ECO:0000313" key="1">
    <source>
        <dbReference type="EMBL" id="DAG00117.1"/>
    </source>
</evidence>
<sequence length="251" mass="28247">MTPKKLLENLYAIAYSLPEQERRFFCALEPAIDPNTHGEISAGHQLALLIRAIRTDMAQQYQREDKRHTSTAALRRLYRASVSKQSGIRSHFAGAFLDEQGRQYITDGFTLLRLNTPSTELQWAPPPNDPHVYDTMPELLNSDGATVTLNLPTAAEVRAKIASDKAKFKASSRSKYEDFSTCYNWGDGLPMVNALYLLDILEALPGCTTACRPNELSCVYFHSPDGDALIMPIRKYTSRTTNEPDEQEEQE</sequence>
<name>A0A8S5V086_9CAUD</name>